<dbReference type="InterPro" id="IPR009594">
    <property type="entry name" value="Tscrpt_reg_HTH_AraC_N"/>
</dbReference>
<keyword evidence="2" id="KW-0804">Transcription</keyword>
<organism evidence="4 5">
    <name type="scientific">Panacagrimonas perspica</name>
    <dbReference type="NCBI Taxonomy" id="381431"/>
    <lineage>
        <taxon>Bacteria</taxon>
        <taxon>Pseudomonadati</taxon>
        <taxon>Pseudomonadota</taxon>
        <taxon>Gammaproteobacteria</taxon>
        <taxon>Nevskiales</taxon>
        <taxon>Nevskiaceae</taxon>
        <taxon>Panacagrimonas</taxon>
    </lineage>
</organism>
<dbReference type="PANTHER" id="PTHR43436">
    <property type="entry name" value="ARAC-FAMILY TRANSCRIPTIONAL REGULATOR"/>
    <property type="match status" value="1"/>
</dbReference>
<evidence type="ECO:0000256" key="1">
    <source>
        <dbReference type="ARBA" id="ARBA00023015"/>
    </source>
</evidence>
<reference evidence="4 5" key="1">
    <citation type="submission" date="2019-03" db="EMBL/GenBank/DDBJ databases">
        <title>Genomic Encyclopedia of Type Strains, Phase IV (KMG-IV): sequencing the most valuable type-strain genomes for metagenomic binning, comparative biology and taxonomic classification.</title>
        <authorList>
            <person name="Goeker M."/>
        </authorList>
    </citation>
    <scope>NUCLEOTIDE SEQUENCE [LARGE SCALE GENOMIC DNA]</scope>
    <source>
        <strain evidence="4 5">DSM 26377</strain>
    </source>
</reference>
<dbReference type="InterPro" id="IPR018060">
    <property type="entry name" value="HTH_AraC"/>
</dbReference>
<dbReference type="RefSeq" id="WP_133882025.1">
    <property type="nucleotide sequence ID" value="NZ_MWIN01000037.1"/>
</dbReference>
<dbReference type="OrthoDB" id="34150at2"/>
<accession>A0A4S3JZ62</accession>
<dbReference type="SUPFAM" id="SSF46689">
    <property type="entry name" value="Homeodomain-like"/>
    <property type="match status" value="2"/>
</dbReference>
<dbReference type="PANTHER" id="PTHR43436:SF1">
    <property type="entry name" value="TRANSCRIPTIONAL REGULATORY PROTEIN"/>
    <property type="match status" value="1"/>
</dbReference>
<keyword evidence="5" id="KW-1185">Reference proteome</keyword>
<dbReference type="SMART" id="SM00342">
    <property type="entry name" value="HTH_ARAC"/>
    <property type="match status" value="1"/>
</dbReference>
<evidence type="ECO:0000256" key="2">
    <source>
        <dbReference type="ARBA" id="ARBA00023163"/>
    </source>
</evidence>
<feature type="domain" description="HTH araC/xylS-type" evidence="3">
    <location>
        <begin position="206"/>
        <end position="304"/>
    </location>
</feature>
<gene>
    <name evidence="4" type="ORF">DFR24_2852</name>
</gene>
<comment type="caution">
    <text evidence="4">The sequence shown here is derived from an EMBL/GenBank/DDBJ whole genome shotgun (WGS) entry which is preliminary data.</text>
</comment>
<dbReference type="Pfam" id="PF12833">
    <property type="entry name" value="HTH_18"/>
    <property type="match status" value="1"/>
</dbReference>
<evidence type="ECO:0000313" key="4">
    <source>
        <dbReference type="EMBL" id="TDU28480.1"/>
    </source>
</evidence>
<dbReference type="InterPro" id="IPR009057">
    <property type="entry name" value="Homeodomain-like_sf"/>
</dbReference>
<dbReference type="PROSITE" id="PS01124">
    <property type="entry name" value="HTH_ARAC_FAMILY_2"/>
    <property type="match status" value="1"/>
</dbReference>
<sequence length="315" mass="34714">MNTKVSRLISLGAGLEAQQAELADRIARNAPGEGMHECAIPGVGLLRFNSPSQPTPSVYEPSLCIVVQGRKIAHLADETYTYDPLNYLVVSMTLPVMGQVIEATPEKPYLCLRINIDTALIGELQQQVTTPAPDAAASGRAIFLARTSAPLLDAVLRLVRLLDTPEEAAILAPLALREIHYRVLAGELGHRLRELCVIDSQSQRIARAIELLKRRFHESLRIEELAAAAHMSSSSLHHRFKAVTAMSPLQFQKHLRLQEARRLMMIENIEAASAAHRVGYESPSQFTREYRRLFGAPPRQEVEAARLAGRLAVGG</sequence>
<proteinExistence type="predicted"/>
<dbReference type="EMBL" id="SOBT01000009">
    <property type="protein sequence ID" value="TDU28480.1"/>
    <property type="molecule type" value="Genomic_DNA"/>
</dbReference>
<name>A0A4S3JZ62_9GAMM</name>
<dbReference type="GO" id="GO:0003700">
    <property type="term" value="F:DNA-binding transcription factor activity"/>
    <property type="evidence" value="ECO:0007669"/>
    <property type="project" value="InterPro"/>
</dbReference>
<dbReference type="Proteomes" id="UP000295341">
    <property type="component" value="Unassembled WGS sequence"/>
</dbReference>
<dbReference type="GO" id="GO:0043565">
    <property type="term" value="F:sequence-specific DNA binding"/>
    <property type="evidence" value="ECO:0007669"/>
    <property type="project" value="InterPro"/>
</dbReference>
<evidence type="ECO:0000313" key="5">
    <source>
        <dbReference type="Proteomes" id="UP000295341"/>
    </source>
</evidence>
<keyword evidence="1" id="KW-0805">Transcription regulation</keyword>
<dbReference type="AlphaFoldDB" id="A0A4S3JZ62"/>
<protein>
    <submittedName>
        <fullName evidence="4">AraC family transcriptional regulator</fullName>
    </submittedName>
</protein>
<dbReference type="Pfam" id="PF06719">
    <property type="entry name" value="AraC_N"/>
    <property type="match status" value="1"/>
</dbReference>
<dbReference type="Gene3D" id="1.10.10.60">
    <property type="entry name" value="Homeodomain-like"/>
    <property type="match status" value="2"/>
</dbReference>
<evidence type="ECO:0000259" key="3">
    <source>
        <dbReference type="PROSITE" id="PS01124"/>
    </source>
</evidence>